<keyword evidence="2" id="KW-0812">Transmembrane</keyword>
<feature type="compositionally biased region" description="Polar residues" evidence="1">
    <location>
        <begin position="327"/>
        <end position="340"/>
    </location>
</feature>
<feature type="transmembrane region" description="Helical" evidence="2">
    <location>
        <begin position="17"/>
        <end position="38"/>
    </location>
</feature>
<reference evidence="3 4" key="1">
    <citation type="submission" date="2018-12" db="EMBL/GenBank/DDBJ databases">
        <title>Venturia inaequalis Genome Resource.</title>
        <authorList>
            <person name="Lichtner F.J."/>
        </authorList>
    </citation>
    <scope>NUCLEOTIDE SEQUENCE [LARGE SCALE GENOMIC DNA]</scope>
    <source>
        <strain evidence="3 4">120213</strain>
    </source>
</reference>
<feature type="compositionally biased region" description="Polar residues" evidence="1">
    <location>
        <begin position="418"/>
        <end position="430"/>
    </location>
</feature>
<feature type="compositionally biased region" description="Polar residues" evidence="1">
    <location>
        <begin position="521"/>
        <end position="539"/>
    </location>
</feature>
<feature type="compositionally biased region" description="Acidic residues" evidence="1">
    <location>
        <begin position="544"/>
        <end position="567"/>
    </location>
</feature>
<protein>
    <submittedName>
        <fullName evidence="3">Uncharacterized protein</fullName>
    </submittedName>
</protein>
<keyword evidence="2" id="KW-0472">Membrane</keyword>
<evidence type="ECO:0000313" key="3">
    <source>
        <dbReference type="EMBL" id="KAE9986158.1"/>
    </source>
</evidence>
<evidence type="ECO:0000256" key="1">
    <source>
        <dbReference type="SAM" id="MobiDB-lite"/>
    </source>
</evidence>
<feature type="region of interest" description="Disordered" evidence="1">
    <location>
        <begin position="327"/>
        <end position="361"/>
    </location>
</feature>
<sequence length="641" mass="70248">MTEKKNWFGRLDLAVKYALLFGSILFLILILGLFKVLYDKKKLKRHLRLVDGEVRESPEFHRDFNLRNQEAGDLFGIRATEAGYFGGVAQSANNSPDLTPRGSVGDSSQMFFGPQYARSTSSSSALDLIKNGRISAADSYNNFLSTTRQTSLKPPTSPTTSSIAYAARKSPFPTKSPPISPTSSPIQMPSMAHVRQIEPQPSSAEWTGRHCHSPSADSRFEPVHETMAHPDIMTPPQSPPPQHSKRHARVFSASDMTTVFDSNKVPQLLLPAFIGSSENFIPEFDRSRSNRTSGISINTISAKRKSIDDEALSGPKLKRASTMNKFNTPARSECGSSSVSPEDDSIAGISTPLMNNHSTEKLSRREAIIPERFLELPAFTEGPRAPIPSVIVEGGRFYFDYSKPLSLALPVRSHLSPSTSIASRKITSQRAPRVTEDLDEDGDKTTTPEEPMTLISPACSPLRVLPVTSQTEFQISAERAPQLSEDEYEDSDEDEGGLTPRASTFALALALPVRSPLRLTPASSKSNLKSCAKTTSRLSGASDEASDEVLDEASDEGEGSLEDENEDVSPRASFSYAKTLSEYRRQSKTVIPSPPRKYRFGDTPMSSLSPHAIATPCKHTMYGAPVDQNSFRRFSIRGIHA</sequence>
<feature type="compositionally biased region" description="Acidic residues" evidence="1">
    <location>
        <begin position="484"/>
        <end position="496"/>
    </location>
</feature>
<name>A0A8H3VEE4_VENIN</name>
<evidence type="ECO:0000256" key="2">
    <source>
        <dbReference type="SAM" id="Phobius"/>
    </source>
</evidence>
<keyword evidence="2" id="KW-1133">Transmembrane helix</keyword>
<feature type="region of interest" description="Disordered" evidence="1">
    <location>
        <begin position="418"/>
        <end position="453"/>
    </location>
</feature>
<evidence type="ECO:0000313" key="4">
    <source>
        <dbReference type="Proteomes" id="UP000447873"/>
    </source>
</evidence>
<organism evidence="3 4">
    <name type="scientific">Venturia inaequalis</name>
    <name type="common">Apple scab fungus</name>
    <dbReference type="NCBI Taxonomy" id="5025"/>
    <lineage>
        <taxon>Eukaryota</taxon>
        <taxon>Fungi</taxon>
        <taxon>Dikarya</taxon>
        <taxon>Ascomycota</taxon>
        <taxon>Pezizomycotina</taxon>
        <taxon>Dothideomycetes</taxon>
        <taxon>Pleosporomycetidae</taxon>
        <taxon>Venturiales</taxon>
        <taxon>Venturiaceae</taxon>
        <taxon>Venturia</taxon>
    </lineage>
</organism>
<dbReference type="AlphaFoldDB" id="A0A8H3VEE4"/>
<gene>
    <name evidence="3" type="ORF">EG328_006421</name>
</gene>
<dbReference type="Proteomes" id="UP000447873">
    <property type="component" value="Unassembled WGS sequence"/>
</dbReference>
<dbReference type="PANTHER" id="PTHR40623">
    <property type="entry name" value="INTEGRAL MEMBRANE PROTEIN"/>
    <property type="match status" value="1"/>
</dbReference>
<proteinExistence type="predicted"/>
<comment type="caution">
    <text evidence="3">The sequence shown here is derived from an EMBL/GenBank/DDBJ whole genome shotgun (WGS) entry which is preliminary data.</text>
</comment>
<feature type="region of interest" description="Disordered" evidence="1">
    <location>
        <begin position="474"/>
        <end position="499"/>
    </location>
</feature>
<dbReference type="PANTHER" id="PTHR40623:SF1">
    <property type="match status" value="1"/>
</dbReference>
<accession>A0A8H3VEE4</accession>
<feature type="region of interest" description="Disordered" evidence="1">
    <location>
        <begin position="519"/>
        <end position="571"/>
    </location>
</feature>
<dbReference type="EMBL" id="WNWS01000034">
    <property type="protein sequence ID" value="KAE9986158.1"/>
    <property type="molecule type" value="Genomic_DNA"/>
</dbReference>